<evidence type="ECO:0000256" key="5">
    <source>
        <dbReference type="ARBA" id="ARBA00023125"/>
    </source>
</evidence>
<evidence type="ECO:0000256" key="2">
    <source>
        <dbReference type="ARBA" id="ARBA00022723"/>
    </source>
</evidence>
<dbReference type="RefSeq" id="XP_007735338.1">
    <property type="nucleotide sequence ID" value="XM_007737148.1"/>
</dbReference>
<sequence length="344" mass="38547">MELDLDLEQAVASLPSCTRCRRRRIKCDNCLPTCRNCLQADKECQFRDHVVGEDIPRQYLLSLIQHLQALNPSVSVGREPDAQDPRIDVHEDPHSQHSRPKPKPFDIFAASPQTGCLNDTVVSYYGPSSAYAYFAANTPGVATPEMPEQPANEPYRRLLHTIAADSRRDSKGAEARLPTATLTKALVVHYHRSVEPFLPILGEEWFAHINSLALDETSSLSFDDGSVLPALLHLVMAISLQLMSGYEASLGTMASTHFFSITEATVQRTLRHPNLQTFQLFALICVYVMLDREVGDVWSALHHAMSLYGTLDLDSDSGEDQRAMMVRRTLFILEVYENHLHLCS</sequence>
<dbReference type="CDD" id="cd00067">
    <property type="entry name" value="GAL4"/>
    <property type="match status" value="1"/>
</dbReference>
<dbReference type="GO" id="GO:0045944">
    <property type="term" value="P:positive regulation of transcription by RNA polymerase II"/>
    <property type="evidence" value="ECO:0007669"/>
    <property type="project" value="TreeGrafter"/>
</dbReference>
<dbReference type="PROSITE" id="PS00463">
    <property type="entry name" value="ZN2_CY6_FUNGAL_1"/>
    <property type="match status" value="1"/>
</dbReference>
<dbReference type="EMBL" id="AMGY01000006">
    <property type="protein sequence ID" value="EXJ80750.1"/>
    <property type="molecule type" value="Genomic_DNA"/>
</dbReference>
<dbReference type="OrthoDB" id="4160398at2759"/>
<dbReference type="GO" id="GO:0043565">
    <property type="term" value="F:sequence-specific DNA binding"/>
    <property type="evidence" value="ECO:0007669"/>
    <property type="project" value="TreeGrafter"/>
</dbReference>
<evidence type="ECO:0000256" key="6">
    <source>
        <dbReference type="ARBA" id="ARBA00023163"/>
    </source>
</evidence>
<feature type="compositionally biased region" description="Basic and acidic residues" evidence="8">
    <location>
        <begin position="78"/>
        <end position="95"/>
    </location>
</feature>
<dbReference type="Proteomes" id="UP000019478">
    <property type="component" value="Unassembled WGS sequence"/>
</dbReference>
<dbReference type="GO" id="GO:0005634">
    <property type="term" value="C:nucleus"/>
    <property type="evidence" value="ECO:0007669"/>
    <property type="project" value="UniProtKB-SubCell"/>
</dbReference>
<dbReference type="InterPro" id="IPR052202">
    <property type="entry name" value="Yeast_MetPath_Reg"/>
</dbReference>
<accession>W9XTS9</accession>
<protein>
    <recommendedName>
        <fullName evidence="9">Zn(2)-C6 fungal-type domain-containing protein</fullName>
    </recommendedName>
</protein>
<keyword evidence="5" id="KW-0238">DNA-binding</keyword>
<dbReference type="AlphaFoldDB" id="W9XTS9"/>
<keyword evidence="6" id="KW-0804">Transcription</keyword>
<comment type="caution">
    <text evidence="10">The sequence shown here is derived from an EMBL/GenBank/DDBJ whole genome shotgun (WGS) entry which is preliminary data.</text>
</comment>
<dbReference type="PROSITE" id="PS50048">
    <property type="entry name" value="ZN2_CY6_FUNGAL_2"/>
    <property type="match status" value="1"/>
</dbReference>
<dbReference type="GO" id="GO:0000981">
    <property type="term" value="F:DNA-binding transcription factor activity, RNA polymerase II-specific"/>
    <property type="evidence" value="ECO:0007669"/>
    <property type="project" value="InterPro"/>
</dbReference>
<dbReference type="GeneID" id="19171138"/>
<evidence type="ECO:0000256" key="7">
    <source>
        <dbReference type="ARBA" id="ARBA00023242"/>
    </source>
</evidence>
<dbReference type="GO" id="GO:0008270">
    <property type="term" value="F:zinc ion binding"/>
    <property type="evidence" value="ECO:0007669"/>
    <property type="project" value="InterPro"/>
</dbReference>
<dbReference type="SUPFAM" id="SSF57701">
    <property type="entry name" value="Zn2/Cys6 DNA-binding domain"/>
    <property type="match status" value="1"/>
</dbReference>
<dbReference type="InterPro" id="IPR036864">
    <property type="entry name" value="Zn2-C6_fun-type_DNA-bd_sf"/>
</dbReference>
<evidence type="ECO:0000259" key="9">
    <source>
        <dbReference type="PROSITE" id="PS50048"/>
    </source>
</evidence>
<reference evidence="10 11" key="1">
    <citation type="submission" date="2013-03" db="EMBL/GenBank/DDBJ databases">
        <title>The Genome Sequence of Capronia epimyces CBS 606.96.</title>
        <authorList>
            <consortium name="The Broad Institute Genomics Platform"/>
            <person name="Cuomo C."/>
            <person name="de Hoog S."/>
            <person name="Gorbushina A."/>
            <person name="Walker B."/>
            <person name="Young S.K."/>
            <person name="Zeng Q."/>
            <person name="Gargeya S."/>
            <person name="Fitzgerald M."/>
            <person name="Haas B."/>
            <person name="Abouelleil A."/>
            <person name="Allen A.W."/>
            <person name="Alvarado L."/>
            <person name="Arachchi H.M."/>
            <person name="Berlin A.M."/>
            <person name="Chapman S.B."/>
            <person name="Gainer-Dewar J."/>
            <person name="Goldberg J."/>
            <person name="Griggs A."/>
            <person name="Gujja S."/>
            <person name="Hansen M."/>
            <person name="Howarth C."/>
            <person name="Imamovic A."/>
            <person name="Ireland A."/>
            <person name="Larimer J."/>
            <person name="McCowan C."/>
            <person name="Murphy C."/>
            <person name="Pearson M."/>
            <person name="Poon T.W."/>
            <person name="Priest M."/>
            <person name="Roberts A."/>
            <person name="Saif S."/>
            <person name="Shea T."/>
            <person name="Sisk P."/>
            <person name="Sykes S."/>
            <person name="Wortman J."/>
            <person name="Nusbaum C."/>
            <person name="Birren B."/>
        </authorList>
    </citation>
    <scope>NUCLEOTIDE SEQUENCE [LARGE SCALE GENOMIC DNA]</scope>
    <source>
        <strain evidence="10 11">CBS 606.96</strain>
    </source>
</reference>
<evidence type="ECO:0000313" key="10">
    <source>
        <dbReference type="EMBL" id="EXJ80750.1"/>
    </source>
</evidence>
<dbReference type="SMART" id="SM00066">
    <property type="entry name" value="GAL4"/>
    <property type="match status" value="1"/>
</dbReference>
<dbReference type="Gene3D" id="4.10.240.10">
    <property type="entry name" value="Zn(2)-C6 fungal-type DNA-binding domain"/>
    <property type="match status" value="1"/>
</dbReference>
<gene>
    <name evidence="10" type="ORF">A1O3_07034</name>
</gene>
<keyword evidence="3" id="KW-0862">Zinc</keyword>
<dbReference type="PANTHER" id="PTHR47782:SF12">
    <property type="entry name" value="ZN(II)2CYS6 TRANSCRIPTION FACTOR (EUROFUNG)"/>
    <property type="match status" value="1"/>
</dbReference>
<dbReference type="CDD" id="cd12148">
    <property type="entry name" value="fungal_TF_MHR"/>
    <property type="match status" value="1"/>
</dbReference>
<keyword evidence="4" id="KW-0805">Transcription regulation</keyword>
<feature type="region of interest" description="Disordered" evidence="8">
    <location>
        <begin position="75"/>
        <end position="102"/>
    </location>
</feature>
<evidence type="ECO:0000256" key="4">
    <source>
        <dbReference type="ARBA" id="ARBA00023015"/>
    </source>
</evidence>
<dbReference type="PANTHER" id="PTHR47782">
    <property type="entry name" value="ZN(II)2CYS6 TRANSCRIPTION FACTOR (EUROFUNG)-RELATED"/>
    <property type="match status" value="1"/>
</dbReference>
<keyword evidence="11" id="KW-1185">Reference proteome</keyword>
<evidence type="ECO:0000256" key="8">
    <source>
        <dbReference type="SAM" id="MobiDB-lite"/>
    </source>
</evidence>
<keyword evidence="2" id="KW-0479">Metal-binding</keyword>
<evidence type="ECO:0000256" key="3">
    <source>
        <dbReference type="ARBA" id="ARBA00022833"/>
    </source>
</evidence>
<keyword evidence="7" id="KW-0539">Nucleus</keyword>
<comment type="subcellular location">
    <subcellularLocation>
        <location evidence="1">Nucleus</location>
    </subcellularLocation>
</comment>
<dbReference type="Pfam" id="PF00172">
    <property type="entry name" value="Zn_clus"/>
    <property type="match status" value="1"/>
</dbReference>
<evidence type="ECO:0000256" key="1">
    <source>
        <dbReference type="ARBA" id="ARBA00004123"/>
    </source>
</evidence>
<proteinExistence type="predicted"/>
<name>W9XTS9_9EURO</name>
<evidence type="ECO:0000313" key="11">
    <source>
        <dbReference type="Proteomes" id="UP000019478"/>
    </source>
</evidence>
<feature type="domain" description="Zn(2)-C6 fungal-type" evidence="9">
    <location>
        <begin position="16"/>
        <end position="46"/>
    </location>
</feature>
<organism evidence="10 11">
    <name type="scientific">Capronia epimyces CBS 606.96</name>
    <dbReference type="NCBI Taxonomy" id="1182542"/>
    <lineage>
        <taxon>Eukaryota</taxon>
        <taxon>Fungi</taxon>
        <taxon>Dikarya</taxon>
        <taxon>Ascomycota</taxon>
        <taxon>Pezizomycotina</taxon>
        <taxon>Eurotiomycetes</taxon>
        <taxon>Chaetothyriomycetidae</taxon>
        <taxon>Chaetothyriales</taxon>
        <taxon>Herpotrichiellaceae</taxon>
        <taxon>Capronia</taxon>
    </lineage>
</organism>
<dbReference type="InterPro" id="IPR001138">
    <property type="entry name" value="Zn2Cys6_DnaBD"/>
</dbReference>
<dbReference type="HOGENOM" id="CLU_760754_0_0_1"/>